<comment type="catalytic activity">
    <reaction evidence="9">
        <text>L-histidyl-glycine(out) = L-histidyl-glycine(in)</text>
        <dbReference type="Rhea" id="RHEA:79395"/>
        <dbReference type="ChEBI" id="CHEBI:229957"/>
    </reaction>
</comment>
<evidence type="ECO:0000256" key="22">
    <source>
        <dbReference type="ARBA" id="ARBA00045018"/>
    </source>
</evidence>
<evidence type="ECO:0000256" key="25">
    <source>
        <dbReference type="SAM" id="Phobius"/>
    </source>
</evidence>
<dbReference type="Pfam" id="PF07690">
    <property type="entry name" value="MFS_1"/>
    <property type="match status" value="2"/>
</dbReference>
<evidence type="ECO:0000313" key="27">
    <source>
        <dbReference type="EMBL" id="QUD86698.1"/>
    </source>
</evidence>
<evidence type="ECO:0000256" key="14">
    <source>
        <dbReference type="ARBA" id="ARBA00044898"/>
    </source>
</evidence>
<evidence type="ECO:0000256" key="21">
    <source>
        <dbReference type="ARBA" id="ARBA00044985"/>
    </source>
</evidence>
<evidence type="ECO:0000256" key="5">
    <source>
        <dbReference type="ARBA" id="ARBA00022989"/>
    </source>
</evidence>
<comment type="catalytic activity">
    <reaction evidence="11">
        <text>L-alpha-aminoacyl-L-histidine(out) = L-alpha-aminoacyl-L-histidine(in)</text>
        <dbReference type="Rhea" id="RHEA:79375"/>
        <dbReference type="ChEBI" id="CHEBI:229967"/>
    </reaction>
</comment>
<name>A0A975FWD4_9CAUL</name>
<reference evidence="27" key="1">
    <citation type="submission" date="2021-04" db="EMBL/GenBank/DDBJ databases">
        <title>The complete genome sequence of Caulobacter sp. S6.</title>
        <authorList>
            <person name="Tang Y."/>
            <person name="Ouyang W."/>
            <person name="Liu Q."/>
            <person name="Huang B."/>
            <person name="Guo Z."/>
            <person name="Lei P."/>
        </authorList>
    </citation>
    <scope>NUCLEOTIDE SEQUENCE</scope>
    <source>
        <strain evidence="27">S6</strain>
    </source>
</reference>
<keyword evidence="7" id="KW-0458">Lysosome</keyword>
<evidence type="ECO:0000256" key="8">
    <source>
        <dbReference type="ARBA" id="ARBA00044876"/>
    </source>
</evidence>
<evidence type="ECO:0000256" key="6">
    <source>
        <dbReference type="ARBA" id="ARBA00023136"/>
    </source>
</evidence>
<comment type="catalytic activity">
    <reaction evidence="14">
        <text>L-aspartyl-L-lysine(out) = L-aspartyl-L-lysine(in)</text>
        <dbReference type="Rhea" id="RHEA:79411"/>
        <dbReference type="ChEBI" id="CHEBI:229953"/>
    </reaction>
</comment>
<feature type="transmembrane region" description="Helical" evidence="25">
    <location>
        <begin position="81"/>
        <end position="103"/>
    </location>
</feature>
<sequence>MRRVPPLAWLALALAALTIAGNYYAYDAVAPAADLLRTQRGFSQSQLGFLNAIASLPNIVLSLFCGLIIDRVGAAKAAFGFALVCFVGAVMTAIGQPFALMAAGRLIFGVGEETVLIALLAGLAQWFSAGGAALSMSLLFSLARVGSYMADISPRWAGPLYHSWRPPLVLAAALTGISMVTGLLFWLIDSRRAPGEAAASERFELKGVLRFDRSFWYILGLNVLYASVFFPFRSTFAIEFFQDAKHQTLAMAGLANSWVFFAAIFATPVFGAIADRFGHRCAMLSFGAGLVPLTFLLLDATDASLWVSTALMGISFSVVPAVIWPTTAMLVEERRLGTAFGVINVLQSLGMFLCNWIAGGLNDAYRAGPAHPEGYGPMLVMFGALSLVGFLCTLALWRRESGPNGHGLGRPPSASSAAA</sequence>
<comment type="catalytic activity">
    <reaction evidence="15">
        <text>L-arginyl-L-alpha-amino acid(out) = L-arginyl-L-alpha-amino acid(in)</text>
        <dbReference type="Rhea" id="RHEA:79371"/>
        <dbReference type="ChEBI" id="CHEBI:84315"/>
    </reaction>
</comment>
<feature type="domain" description="Major facilitator superfamily (MFS) profile" evidence="26">
    <location>
        <begin position="8"/>
        <end position="401"/>
    </location>
</feature>
<feature type="transmembrane region" description="Helical" evidence="25">
    <location>
        <begin position="215"/>
        <end position="232"/>
    </location>
</feature>
<dbReference type="SUPFAM" id="SSF103473">
    <property type="entry name" value="MFS general substrate transporter"/>
    <property type="match status" value="1"/>
</dbReference>
<keyword evidence="5 25" id="KW-1133">Transmembrane helix</keyword>
<gene>
    <name evidence="27" type="ORF">KCG34_16655</name>
</gene>
<dbReference type="GO" id="GO:0022857">
    <property type="term" value="F:transmembrane transporter activity"/>
    <property type="evidence" value="ECO:0007669"/>
    <property type="project" value="InterPro"/>
</dbReference>
<comment type="catalytic activity">
    <reaction evidence="10">
        <text>L-alpha-aminoacyl-L-arginine(out) = L-alpha-aminoacyl-L-arginine(in)</text>
        <dbReference type="Rhea" id="RHEA:79367"/>
        <dbReference type="ChEBI" id="CHEBI:229968"/>
    </reaction>
</comment>
<comment type="subunit">
    <text evidence="24">Homodimer. Interacts with lysosomal protein GLMP (via lumenal domain); the interaction starts while both proteins are still in the endoplasmic reticulum and is required for stabilization of MFSD1 in lysosomes but has no direct effect on its targeting to lysosomes or transporter activity.</text>
</comment>
<accession>A0A975FWD4</accession>
<comment type="catalytic activity">
    <reaction evidence="12">
        <text>L-lysyl-L-alpha-amino acid(out) = L-lysyl-L-alpha-amino acid(in)</text>
        <dbReference type="Rhea" id="RHEA:79387"/>
        <dbReference type="ChEBI" id="CHEBI:229965"/>
    </reaction>
</comment>
<dbReference type="InterPro" id="IPR052187">
    <property type="entry name" value="MFSD1"/>
</dbReference>
<keyword evidence="6 25" id="KW-0472">Membrane</keyword>
<evidence type="ECO:0000256" key="9">
    <source>
        <dbReference type="ARBA" id="ARBA00044878"/>
    </source>
</evidence>
<evidence type="ECO:0000256" key="11">
    <source>
        <dbReference type="ARBA" id="ARBA00044884"/>
    </source>
</evidence>
<comment type="catalytic activity">
    <reaction evidence="17">
        <text>L-arginyl-glycine(out) = L-arginyl-glycine(in)</text>
        <dbReference type="Rhea" id="RHEA:79391"/>
        <dbReference type="ChEBI" id="CHEBI:229955"/>
    </reaction>
</comment>
<evidence type="ECO:0000256" key="18">
    <source>
        <dbReference type="ARBA" id="ARBA00044912"/>
    </source>
</evidence>
<dbReference type="Gene3D" id="1.20.1250.20">
    <property type="entry name" value="MFS general substrate transporter like domains"/>
    <property type="match status" value="2"/>
</dbReference>
<evidence type="ECO:0000256" key="23">
    <source>
        <dbReference type="ARBA" id="ARBA00045709"/>
    </source>
</evidence>
<feature type="transmembrane region" description="Helical" evidence="25">
    <location>
        <begin position="47"/>
        <end position="69"/>
    </location>
</feature>
<dbReference type="AlphaFoldDB" id="A0A975FWD4"/>
<feature type="transmembrane region" description="Helical" evidence="25">
    <location>
        <begin position="378"/>
        <end position="397"/>
    </location>
</feature>
<evidence type="ECO:0000256" key="17">
    <source>
        <dbReference type="ARBA" id="ARBA00044903"/>
    </source>
</evidence>
<organism evidence="27 28">
    <name type="scientific">Phenylobacterium montanum</name>
    <dbReference type="NCBI Taxonomy" id="2823693"/>
    <lineage>
        <taxon>Bacteria</taxon>
        <taxon>Pseudomonadati</taxon>
        <taxon>Pseudomonadota</taxon>
        <taxon>Alphaproteobacteria</taxon>
        <taxon>Caulobacterales</taxon>
        <taxon>Caulobacteraceae</taxon>
        <taxon>Phenylobacterium</taxon>
    </lineage>
</organism>
<evidence type="ECO:0000256" key="16">
    <source>
        <dbReference type="ARBA" id="ARBA00044900"/>
    </source>
</evidence>
<protein>
    <recommendedName>
        <fullName evidence="21">Lysosomal dipeptide transporter MFSD1</fullName>
    </recommendedName>
    <alternativeName>
        <fullName evidence="22">Major facilitator superfamily domain-containing protein 1</fullName>
    </alternativeName>
</protein>
<evidence type="ECO:0000256" key="24">
    <source>
        <dbReference type="ARBA" id="ARBA00046376"/>
    </source>
</evidence>
<dbReference type="KEGG" id="caul:KCG34_16655"/>
<dbReference type="EMBL" id="CP073078">
    <property type="protein sequence ID" value="QUD86698.1"/>
    <property type="molecule type" value="Genomic_DNA"/>
</dbReference>
<comment type="catalytic activity">
    <reaction evidence="13">
        <text>L-alpha-aminoacyl-L-lysine(out) = L-alpha-aminoacyl-L-lysine(in)</text>
        <dbReference type="Rhea" id="RHEA:79383"/>
        <dbReference type="ChEBI" id="CHEBI:229966"/>
    </reaction>
</comment>
<evidence type="ECO:0000256" key="3">
    <source>
        <dbReference type="ARBA" id="ARBA00022448"/>
    </source>
</evidence>
<dbReference type="Proteomes" id="UP000676409">
    <property type="component" value="Chromosome"/>
</dbReference>
<keyword evidence="28" id="KW-1185">Reference proteome</keyword>
<feature type="transmembrane region" description="Helical" evidence="25">
    <location>
        <begin position="115"/>
        <end position="140"/>
    </location>
</feature>
<comment type="catalytic activity">
    <reaction evidence="8">
        <text>L-lysyl-L-alanine(out) = L-lysyl-L-alanine(in)</text>
        <dbReference type="Rhea" id="RHEA:79399"/>
        <dbReference type="ChEBI" id="CHEBI:229954"/>
    </reaction>
</comment>
<feature type="transmembrane region" description="Helical" evidence="25">
    <location>
        <begin position="252"/>
        <end position="274"/>
    </location>
</feature>
<comment type="catalytic activity">
    <reaction evidence="16">
        <text>L-lysyl-L-lysine(out) = L-lysyl-L-lysine(in)</text>
        <dbReference type="Rhea" id="RHEA:79403"/>
        <dbReference type="ChEBI" id="CHEBI:229956"/>
    </reaction>
</comment>
<feature type="transmembrane region" description="Helical" evidence="25">
    <location>
        <begin position="168"/>
        <end position="188"/>
    </location>
</feature>
<evidence type="ECO:0000256" key="7">
    <source>
        <dbReference type="ARBA" id="ARBA00023228"/>
    </source>
</evidence>
<dbReference type="PROSITE" id="PS50850">
    <property type="entry name" value="MFS"/>
    <property type="match status" value="1"/>
</dbReference>
<comment type="catalytic activity">
    <reaction evidence="20">
        <text>L-lysyl-glycine(out) = L-lysyl-glycine(in)</text>
        <dbReference type="Rhea" id="RHEA:79407"/>
        <dbReference type="ChEBI" id="CHEBI:191202"/>
    </reaction>
</comment>
<comment type="function">
    <text evidence="23">Lysosomal dipeptide uniporter that selectively exports lysine, arginine or histidine-containing dipeptides with a net positive charge from the lysosome lumen into the cytosol. Could play a role in a specific type of protein O-glycosylation indirectly regulating macrophages migration and tissue invasion. Also essential for liver homeostasis.</text>
</comment>
<evidence type="ECO:0000259" key="26">
    <source>
        <dbReference type="PROSITE" id="PS50850"/>
    </source>
</evidence>
<comment type="similarity">
    <text evidence="2">Belongs to the major facilitator superfamily.</text>
</comment>
<evidence type="ECO:0000256" key="10">
    <source>
        <dbReference type="ARBA" id="ARBA00044881"/>
    </source>
</evidence>
<evidence type="ECO:0000256" key="1">
    <source>
        <dbReference type="ARBA" id="ARBA00004155"/>
    </source>
</evidence>
<evidence type="ECO:0000256" key="12">
    <source>
        <dbReference type="ARBA" id="ARBA00044891"/>
    </source>
</evidence>
<feature type="transmembrane region" description="Helical" evidence="25">
    <location>
        <begin position="6"/>
        <end position="26"/>
    </location>
</feature>
<comment type="subcellular location">
    <subcellularLocation>
        <location evidence="1">Lysosome membrane</location>
        <topology evidence="1">Multi-pass membrane protein</topology>
    </subcellularLocation>
</comment>
<evidence type="ECO:0000313" key="28">
    <source>
        <dbReference type="Proteomes" id="UP000676409"/>
    </source>
</evidence>
<comment type="catalytic activity">
    <reaction evidence="18">
        <text>L-histidyl-L-alpha-amino acid(out) = L-histidyl-L-alpha-amino acid(in)</text>
        <dbReference type="Rhea" id="RHEA:79379"/>
        <dbReference type="ChEBI" id="CHEBI:229964"/>
    </reaction>
</comment>
<feature type="transmembrane region" description="Helical" evidence="25">
    <location>
        <begin position="281"/>
        <end position="298"/>
    </location>
</feature>
<evidence type="ECO:0000256" key="4">
    <source>
        <dbReference type="ARBA" id="ARBA00022692"/>
    </source>
</evidence>
<feature type="transmembrane region" description="Helical" evidence="25">
    <location>
        <begin position="304"/>
        <end position="324"/>
    </location>
</feature>
<evidence type="ECO:0000256" key="2">
    <source>
        <dbReference type="ARBA" id="ARBA00008335"/>
    </source>
</evidence>
<dbReference type="InterPro" id="IPR036259">
    <property type="entry name" value="MFS_trans_sf"/>
</dbReference>
<proteinExistence type="inferred from homology"/>
<dbReference type="RefSeq" id="WP_211936750.1">
    <property type="nucleotide sequence ID" value="NZ_CP073078.1"/>
</dbReference>
<dbReference type="InterPro" id="IPR020846">
    <property type="entry name" value="MFS_dom"/>
</dbReference>
<keyword evidence="3" id="KW-0813">Transport</keyword>
<evidence type="ECO:0000256" key="19">
    <source>
        <dbReference type="ARBA" id="ARBA00044919"/>
    </source>
</evidence>
<dbReference type="InterPro" id="IPR011701">
    <property type="entry name" value="MFS"/>
</dbReference>
<comment type="catalytic activity">
    <reaction evidence="19">
        <text>L-alanyl-L-lysine(out) = L-alanyl-L-lysine(in)</text>
        <dbReference type="Rhea" id="RHEA:79415"/>
        <dbReference type="ChEBI" id="CHEBI:192470"/>
    </reaction>
</comment>
<dbReference type="GO" id="GO:0005765">
    <property type="term" value="C:lysosomal membrane"/>
    <property type="evidence" value="ECO:0007669"/>
    <property type="project" value="UniProtKB-SubCell"/>
</dbReference>
<evidence type="ECO:0000256" key="15">
    <source>
        <dbReference type="ARBA" id="ARBA00044899"/>
    </source>
</evidence>
<dbReference type="PANTHER" id="PTHR23512">
    <property type="entry name" value="MAJOR FACILITATOR SUPERFAMILY DOMAIN-CONTAINING PROTEIN 1"/>
    <property type="match status" value="1"/>
</dbReference>
<evidence type="ECO:0000256" key="20">
    <source>
        <dbReference type="ARBA" id="ARBA00044924"/>
    </source>
</evidence>
<keyword evidence="4 25" id="KW-0812">Transmembrane</keyword>
<evidence type="ECO:0000256" key="13">
    <source>
        <dbReference type="ARBA" id="ARBA00044893"/>
    </source>
</evidence>
<dbReference type="PANTHER" id="PTHR23512:SF3">
    <property type="entry name" value="MAJOR FACILITATOR SUPERFAMILY DOMAIN-CONTAINING PROTEIN 1"/>
    <property type="match status" value="1"/>
</dbReference>
<feature type="transmembrane region" description="Helical" evidence="25">
    <location>
        <begin position="336"/>
        <end position="358"/>
    </location>
</feature>